<keyword evidence="2" id="KW-1185">Reference proteome</keyword>
<evidence type="ECO:0000313" key="2">
    <source>
        <dbReference type="Proteomes" id="UP000094487"/>
    </source>
</evidence>
<name>A0A1E3LRQ8_9SPHN</name>
<dbReference type="Proteomes" id="UP000094487">
    <property type="component" value="Unassembled WGS sequence"/>
</dbReference>
<dbReference type="InterPro" id="IPR017853">
    <property type="entry name" value="GH"/>
</dbReference>
<dbReference type="Gene3D" id="2.60.40.1180">
    <property type="entry name" value="Golgi alpha-mannosidase II"/>
    <property type="match status" value="1"/>
</dbReference>
<dbReference type="Gene3D" id="3.20.20.80">
    <property type="entry name" value="Glycosidases"/>
    <property type="match status" value="1"/>
</dbReference>
<dbReference type="InterPro" id="IPR006311">
    <property type="entry name" value="TAT_signal"/>
</dbReference>
<evidence type="ECO:0008006" key="3">
    <source>
        <dbReference type="Google" id="ProtNLM"/>
    </source>
</evidence>
<reference evidence="1 2" key="1">
    <citation type="submission" date="2016-08" db="EMBL/GenBank/DDBJ databases">
        <title>Draft genome of the agarase producing Sphingomonas sp. MCT13.</title>
        <authorList>
            <person name="D'Andrea M.M."/>
            <person name="Rossolini G.M."/>
            <person name="Thaller M.C."/>
        </authorList>
    </citation>
    <scope>NUCLEOTIDE SEQUENCE [LARGE SCALE GENOMIC DNA]</scope>
    <source>
        <strain evidence="1 2">MCT13</strain>
    </source>
</reference>
<dbReference type="SUPFAM" id="SSF51445">
    <property type="entry name" value="(Trans)glycosidases"/>
    <property type="match status" value="1"/>
</dbReference>
<gene>
    <name evidence="1" type="ORF">BFL28_05445</name>
</gene>
<dbReference type="AlphaFoldDB" id="A0A1E3LRQ8"/>
<dbReference type="PROSITE" id="PS51318">
    <property type="entry name" value="TAT"/>
    <property type="match status" value="1"/>
</dbReference>
<dbReference type="InterPro" id="IPR052974">
    <property type="entry name" value="GH79_Enzymes"/>
</dbReference>
<dbReference type="PANTHER" id="PTHR36183:SF2">
    <property type="entry name" value="BETA-GLUCURONIDASE C-TERMINAL DOMAIN-CONTAINING PROTEIN"/>
    <property type="match status" value="1"/>
</dbReference>
<organism evidence="1 2">
    <name type="scientific">Sphingomonas turrisvirgatae</name>
    <dbReference type="NCBI Taxonomy" id="1888892"/>
    <lineage>
        <taxon>Bacteria</taxon>
        <taxon>Pseudomonadati</taxon>
        <taxon>Pseudomonadota</taxon>
        <taxon>Alphaproteobacteria</taxon>
        <taxon>Sphingomonadales</taxon>
        <taxon>Sphingomonadaceae</taxon>
        <taxon>Sphingomonas</taxon>
    </lineage>
</organism>
<accession>A0A1E3LRQ8</accession>
<protein>
    <recommendedName>
        <fullName evidence="3">Beta-glucuronidase C-terminal domain-containing protein</fullName>
    </recommendedName>
</protein>
<proteinExistence type="predicted"/>
<evidence type="ECO:0000313" key="1">
    <source>
        <dbReference type="EMBL" id="ODP36442.1"/>
    </source>
</evidence>
<dbReference type="EMBL" id="MDDS01000068">
    <property type="protein sequence ID" value="ODP36442.1"/>
    <property type="molecule type" value="Genomic_DNA"/>
</dbReference>
<dbReference type="PANTHER" id="PTHR36183">
    <property type="entry name" value="BETA-GLUCURONIDASE"/>
    <property type="match status" value="1"/>
</dbReference>
<sequence length="471" mass="51157">MALERERTMNRRDLLGTLAVTGSGLLLPRVAMARTPAIRLTFDPKRTGPTIPRDFVGLSFERAQLSNPGYFSPTSRVFVSLVRGLSPSGVIRLGGSSGEHTRYVGDRIIPPAFEIHGPEHNKLNREGLNVSTLALQNLRGFLDATGWTCLYGLNLAHATPDEAAREAVDVTRILGQRLVALQIGNEPDAFRNRYRPANWGPADYLAEWDRFHSAIVAAVPGARFAGPAISNKLDYLTAFAAVAKRYPDIAMLTGHYYAMGPAGSPEATLDRLKVPEAKTATFKQAGYDAVTAARQVSGLPYRMAEGNSCWDGGKVGVSDVHAASVWGANRMLDWARRGWIGINWHGGGYGNYSPIVGTPTKGFTRRPLYYGTQFGQRFDGATFLATSAPEVPYFDHYALRKDGRDHIVLVNQGDGPVTVELPATPEPGVTILTGPAAAARDATSLTSRKRRPVRTVTVPPVTAMDFTVARR</sequence>
<dbReference type="STRING" id="1888892.BFL28_05445"/>
<comment type="caution">
    <text evidence="1">The sequence shown here is derived from an EMBL/GenBank/DDBJ whole genome shotgun (WGS) entry which is preliminary data.</text>
</comment>
<dbReference type="InterPro" id="IPR013780">
    <property type="entry name" value="Glyco_hydro_b"/>
</dbReference>